<feature type="transmembrane region" description="Helical" evidence="1">
    <location>
        <begin position="172"/>
        <end position="195"/>
    </location>
</feature>
<comment type="caution">
    <text evidence="2">The sequence shown here is derived from an EMBL/GenBank/DDBJ whole genome shotgun (WGS) entry which is preliminary data.</text>
</comment>
<evidence type="ECO:0008006" key="4">
    <source>
        <dbReference type="Google" id="ProtNLM"/>
    </source>
</evidence>
<accession>A0ABW3QXX9</accession>
<keyword evidence="1" id="KW-0472">Membrane</keyword>
<dbReference type="Proteomes" id="UP001597168">
    <property type="component" value="Unassembled WGS sequence"/>
</dbReference>
<evidence type="ECO:0000256" key="1">
    <source>
        <dbReference type="SAM" id="Phobius"/>
    </source>
</evidence>
<feature type="transmembrane region" description="Helical" evidence="1">
    <location>
        <begin position="146"/>
        <end position="166"/>
    </location>
</feature>
<organism evidence="2 3">
    <name type="scientific">Saccharothrix hoggarensis</name>
    <dbReference type="NCBI Taxonomy" id="913853"/>
    <lineage>
        <taxon>Bacteria</taxon>
        <taxon>Bacillati</taxon>
        <taxon>Actinomycetota</taxon>
        <taxon>Actinomycetes</taxon>
        <taxon>Pseudonocardiales</taxon>
        <taxon>Pseudonocardiaceae</taxon>
        <taxon>Saccharothrix</taxon>
    </lineage>
</organism>
<keyword evidence="1" id="KW-0812">Transmembrane</keyword>
<reference evidence="3" key="1">
    <citation type="journal article" date="2019" name="Int. J. Syst. Evol. Microbiol.">
        <title>The Global Catalogue of Microorganisms (GCM) 10K type strain sequencing project: providing services to taxonomists for standard genome sequencing and annotation.</title>
        <authorList>
            <consortium name="The Broad Institute Genomics Platform"/>
            <consortium name="The Broad Institute Genome Sequencing Center for Infectious Disease"/>
            <person name="Wu L."/>
            <person name="Ma J."/>
        </authorList>
    </citation>
    <scope>NUCLEOTIDE SEQUENCE [LARGE SCALE GENOMIC DNA]</scope>
    <source>
        <strain evidence="3">CCUG 60214</strain>
    </source>
</reference>
<proteinExistence type="predicted"/>
<feature type="transmembrane region" description="Helical" evidence="1">
    <location>
        <begin position="87"/>
        <end position="108"/>
    </location>
</feature>
<dbReference type="RefSeq" id="WP_380725087.1">
    <property type="nucleotide sequence ID" value="NZ_JBHTLK010000117.1"/>
</dbReference>
<gene>
    <name evidence="2" type="ORF">ACFQ3T_21325</name>
</gene>
<protein>
    <recommendedName>
        <fullName evidence="4">AAA+ ATPase domain-containing protein</fullName>
    </recommendedName>
</protein>
<name>A0ABW3QXX9_9PSEU</name>
<dbReference type="InterPro" id="IPR027417">
    <property type="entry name" value="P-loop_NTPase"/>
</dbReference>
<dbReference type="SUPFAM" id="SSF52540">
    <property type="entry name" value="P-loop containing nucleoside triphosphate hydrolases"/>
    <property type="match status" value="1"/>
</dbReference>
<dbReference type="EMBL" id="JBHTLK010000117">
    <property type="protein sequence ID" value="MFD1149682.1"/>
    <property type="molecule type" value="Genomic_DNA"/>
</dbReference>
<keyword evidence="1" id="KW-1133">Transmembrane helix</keyword>
<keyword evidence="3" id="KW-1185">Reference proteome</keyword>
<sequence>MDYHLPPWYRGVDDPQRVLERAVSTALERPEVRLAAAGHVTRERLVDALSGAEGAVLAAARQAEQRYRDVRPGWWALFELNAPVGRWVLLATPVLGFAALGWHVALLVGLSRAGVLAVVGGAAAFALVVGALLLMNWSEGRFSRRLAIAWLGCGCVLPVTSAEPLLRLDAPAWPFALAGVGVVYASALLTVRTVFRSFRLSGRGEVARAALAAWEESVLVDGVLPVLYSTLNDVTPPVHATTLTVREVAPLVRADPLRMHVPTPAGAVLAGLVDRLDGGSFAVAGPRGAGKTNLLRAFCGGRYRAPGRAPDLAVLVSAPVDYVPQEFVVHLFTEVCEAVIARFGEPGRGRRRWRREIRPHPLVAIARDHLTALDYVRTHTDEISGKGGLKGFELAGKRAVTLAGRPLTYPEVVKRFRVFLGRIAAEQATERELEPGRVIIGIDELDRIGTGEPARRLLNEVKAIFDVQGCYYLVSVSTEAQHDFELSGIGLRSVFDSSFDEVVRVDYLDFEYARKLLRRYVLDLSEQFHALAYVFSGGLARQLVHTARAIVDLGRDRPGRDLADVVAALAEAELTRACQATADALTAVDDREGVTALLRLLDERPAADLKTYGDGILGAYSGRSERARQLRDAVAARVHFLATARQIFTADLTEERIRLLDFDDLARARRYAGTNPDAGRSLLRDLNRRWAT</sequence>
<feature type="transmembrane region" description="Helical" evidence="1">
    <location>
        <begin position="114"/>
        <end position="134"/>
    </location>
</feature>
<evidence type="ECO:0000313" key="3">
    <source>
        <dbReference type="Proteomes" id="UP001597168"/>
    </source>
</evidence>
<evidence type="ECO:0000313" key="2">
    <source>
        <dbReference type="EMBL" id="MFD1149682.1"/>
    </source>
</evidence>